<organism evidence="3 4">
    <name type="scientific">Paratrimastix pyriformis</name>
    <dbReference type="NCBI Taxonomy" id="342808"/>
    <lineage>
        <taxon>Eukaryota</taxon>
        <taxon>Metamonada</taxon>
        <taxon>Preaxostyla</taxon>
        <taxon>Paratrimastigidae</taxon>
        <taxon>Paratrimastix</taxon>
    </lineage>
</organism>
<dbReference type="InterPro" id="IPR050213">
    <property type="entry name" value="GST_superfamily"/>
</dbReference>
<accession>A0ABQ8URP5</accession>
<dbReference type="SUPFAM" id="SSF52833">
    <property type="entry name" value="Thioredoxin-like"/>
    <property type="match status" value="1"/>
</dbReference>
<dbReference type="InterPro" id="IPR004046">
    <property type="entry name" value="GST_C"/>
</dbReference>
<dbReference type="Gene3D" id="1.20.1050.10">
    <property type="match status" value="1"/>
</dbReference>
<sequence length="208" mass="23848">MESGATNQQFTLTHFPIRARAELARLIFAEKQINFNDVRVARDVFMKDVKPHCSFGQLPMLEGPGGFKLFQSQAIARYLARKFDLYPANLEDAAKADMIMDSCVDIADRVLGPINHGANEQEKRKLLHENGPHMLAYFEVYLQKCDSPYFLGNNFYVCDLAVAAMLREVCVLRSDILEQFPLLQSFLERVESRPNIRSYIDKRPHSTM</sequence>
<dbReference type="InterPro" id="IPR036282">
    <property type="entry name" value="Glutathione-S-Trfase_C_sf"/>
</dbReference>
<feature type="domain" description="GST C-terminal" evidence="2">
    <location>
        <begin position="89"/>
        <end position="208"/>
    </location>
</feature>
<dbReference type="CDD" id="cd03192">
    <property type="entry name" value="GST_C_Sigma_like"/>
    <property type="match status" value="1"/>
</dbReference>
<comment type="caution">
    <text evidence="3">The sequence shown here is derived from an EMBL/GenBank/DDBJ whole genome shotgun (WGS) entry which is preliminary data.</text>
</comment>
<dbReference type="Pfam" id="PF02798">
    <property type="entry name" value="GST_N"/>
    <property type="match status" value="1"/>
</dbReference>
<dbReference type="InterPro" id="IPR004045">
    <property type="entry name" value="Glutathione_S-Trfase_N"/>
</dbReference>
<dbReference type="InterPro" id="IPR010987">
    <property type="entry name" value="Glutathione-S-Trfase_C-like"/>
</dbReference>
<dbReference type="Proteomes" id="UP001141327">
    <property type="component" value="Unassembled WGS sequence"/>
</dbReference>
<dbReference type="InterPro" id="IPR040079">
    <property type="entry name" value="Glutathione_S-Trfase"/>
</dbReference>
<keyword evidence="4" id="KW-1185">Reference proteome</keyword>
<dbReference type="PROSITE" id="PS50404">
    <property type="entry name" value="GST_NTER"/>
    <property type="match status" value="1"/>
</dbReference>
<name>A0ABQ8URP5_9EUKA</name>
<gene>
    <name evidence="3" type="ORF">PAPYR_2977</name>
</gene>
<dbReference type="InterPro" id="IPR036249">
    <property type="entry name" value="Thioredoxin-like_sf"/>
</dbReference>
<evidence type="ECO:0000313" key="4">
    <source>
        <dbReference type="Proteomes" id="UP001141327"/>
    </source>
</evidence>
<dbReference type="SUPFAM" id="SSF47616">
    <property type="entry name" value="GST C-terminal domain-like"/>
    <property type="match status" value="1"/>
</dbReference>
<dbReference type="PANTHER" id="PTHR11571">
    <property type="entry name" value="GLUTATHIONE S-TRANSFERASE"/>
    <property type="match status" value="1"/>
</dbReference>
<dbReference type="Pfam" id="PF14497">
    <property type="entry name" value="GST_C_3"/>
    <property type="match status" value="1"/>
</dbReference>
<feature type="domain" description="GST N-terminal" evidence="1">
    <location>
        <begin position="8"/>
        <end position="87"/>
    </location>
</feature>
<evidence type="ECO:0000259" key="2">
    <source>
        <dbReference type="PROSITE" id="PS50405"/>
    </source>
</evidence>
<reference evidence="3" key="1">
    <citation type="journal article" date="2022" name="bioRxiv">
        <title>Genomics of Preaxostyla Flagellates Illuminates Evolutionary Transitions and the Path Towards Mitochondrial Loss.</title>
        <authorList>
            <person name="Novak L.V.F."/>
            <person name="Treitli S.C."/>
            <person name="Pyrih J."/>
            <person name="Halakuc P."/>
            <person name="Pipaliya S.V."/>
            <person name="Vacek V."/>
            <person name="Brzon O."/>
            <person name="Soukal P."/>
            <person name="Eme L."/>
            <person name="Dacks J.B."/>
            <person name="Karnkowska A."/>
            <person name="Elias M."/>
            <person name="Hampl V."/>
        </authorList>
    </citation>
    <scope>NUCLEOTIDE SEQUENCE</scope>
    <source>
        <strain evidence="3">RCP-MX</strain>
    </source>
</reference>
<dbReference type="SFLD" id="SFLDS00019">
    <property type="entry name" value="Glutathione_Transferase_(cytos"/>
    <property type="match status" value="1"/>
</dbReference>
<protein>
    <submittedName>
        <fullName evidence="3">Glutathione S-transferase 1</fullName>
    </submittedName>
</protein>
<dbReference type="EMBL" id="JAPMOS010000011">
    <property type="protein sequence ID" value="KAJ4460741.1"/>
    <property type="molecule type" value="Genomic_DNA"/>
</dbReference>
<evidence type="ECO:0000259" key="1">
    <source>
        <dbReference type="PROSITE" id="PS50404"/>
    </source>
</evidence>
<evidence type="ECO:0000313" key="3">
    <source>
        <dbReference type="EMBL" id="KAJ4460741.1"/>
    </source>
</evidence>
<dbReference type="Gene3D" id="3.40.30.10">
    <property type="entry name" value="Glutaredoxin"/>
    <property type="match status" value="1"/>
</dbReference>
<proteinExistence type="predicted"/>
<dbReference type="PROSITE" id="PS50405">
    <property type="entry name" value="GST_CTER"/>
    <property type="match status" value="1"/>
</dbReference>